<reference evidence="2" key="2">
    <citation type="submission" date="2015-01" db="EMBL/GenBank/DDBJ databases">
        <title>Evolutionary Origins and Diversification of the Mycorrhizal Mutualists.</title>
        <authorList>
            <consortium name="DOE Joint Genome Institute"/>
            <consortium name="Mycorrhizal Genomics Consortium"/>
            <person name="Kohler A."/>
            <person name="Kuo A."/>
            <person name="Nagy L.G."/>
            <person name="Floudas D."/>
            <person name="Copeland A."/>
            <person name="Barry K.W."/>
            <person name="Cichocki N."/>
            <person name="Veneault-Fourrey C."/>
            <person name="LaButti K."/>
            <person name="Lindquist E.A."/>
            <person name="Lipzen A."/>
            <person name="Lundell T."/>
            <person name="Morin E."/>
            <person name="Murat C."/>
            <person name="Riley R."/>
            <person name="Ohm R."/>
            <person name="Sun H."/>
            <person name="Tunlid A."/>
            <person name="Henrissat B."/>
            <person name="Grigoriev I.V."/>
            <person name="Hibbett D.S."/>
            <person name="Martin F."/>
        </authorList>
    </citation>
    <scope>NUCLEOTIDE SEQUENCE [LARGE SCALE GENOMIC DNA]</scope>
    <source>
        <strain evidence="2">LaAM-08-1</strain>
    </source>
</reference>
<organism evidence="1 2">
    <name type="scientific">Laccaria amethystina LaAM-08-1</name>
    <dbReference type="NCBI Taxonomy" id="1095629"/>
    <lineage>
        <taxon>Eukaryota</taxon>
        <taxon>Fungi</taxon>
        <taxon>Dikarya</taxon>
        <taxon>Basidiomycota</taxon>
        <taxon>Agaricomycotina</taxon>
        <taxon>Agaricomycetes</taxon>
        <taxon>Agaricomycetidae</taxon>
        <taxon>Agaricales</taxon>
        <taxon>Agaricineae</taxon>
        <taxon>Hydnangiaceae</taxon>
        <taxon>Laccaria</taxon>
    </lineage>
</organism>
<name>A0A0C9WRS0_9AGAR</name>
<dbReference type="EMBL" id="KN839145">
    <property type="protein sequence ID" value="KIJ90603.1"/>
    <property type="molecule type" value="Genomic_DNA"/>
</dbReference>
<evidence type="ECO:0000313" key="2">
    <source>
        <dbReference type="Proteomes" id="UP000054477"/>
    </source>
</evidence>
<dbReference type="Proteomes" id="UP000054477">
    <property type="component" value="Unassembled WGS sequence"/>
</dbReference>
<evidence type="ECO:0000313" key="1">
    <source>
        <dbReference type="EMBL" id="KIJ90603.1"/>
    </source>
</evidence>
<accession>A0A0C9WRS0</accession>
<feature type="non-terminal residue" evidence="1">
    <location>
        <position position="1"/>
    </location>
</feature>
<keyword evidence="2" id="KW-1185">Reference proteome</keyword>
<protein>
    <submittedName>
        <fullName evidence="1">Uncharacterized protein</fullName>
    </submittedName>
</protein>
<dbReference type="HOGENOM" id="CLU_2114678_0_0_1"/>
<dbReference type="STRING" id="1095629.A0A0C9WRS0"/>
<reference evidence="1 2" key="1">
    <citation type="submission" date="2014-04" db="EMBL/GenBank/DDBJ databases">
        <authorList>
            <consortium name="DOE Joint Genome Institute"/>
            <person name="Kuo A."/>
            <person name="Kohler A."/>
            <person name="Nagy L.G."/>
            <person name="Floudas D."/>
            <person name="Copeland A."/>
            <person name="Barry K.W."/>
            <person name="Cichocki N."/>
            <person name="Veneault-Fourrey C."/>
            <person name="LaButti K."/>
            <person name="Lindquist E.A."/>
            <person name="Lipzen A."/>
            <person name="Lundell T."/>
            <person name="Morin E."/>
            <person name="Murat C."/>
            <person name="Sun H."/>
            <person name="Tunlid A."/>
            <person name="Henrissat B."/>
            <person name="Grigoriev I.V."/>
            <person name="Hibbett D.S."/>
            <person name="Martin F."/>
            <person name="Nordberg H.P."/>
            <person name="Cantor M.N."/>
            <person name="Hua S.X."/>
        </authorList>
    </citation>
    <scope>NUCLEOTIDE SEQUENCE [LARGE SCALE GENOMIC DNA]</scope>
    <source>
        <strain evidence="1 2">LaAM-08-1</strain>
    </source>
</reference>
<gene>
    <name evidence="1" type="ORF">K443DRAFT_539099</name>
</gene>
<dbReference type="OrthoDB" id="6500128at2759"/>
<dbReference type="AlphaFoldDB" id="A0A0C9WRS0"/>
<sequence>MPSRPILVKFSTIPRSTLLRRLWAANSLDSIFGVSSTFVSVVFTYAGPFFLKRILDAIDLEYPTRSSRKPDSSVHRRLPAIYLHAAQGPGRCAAPLVCTTRPRGLDLSMATIYDK</sequence>
<proteinExistence type="predicted"/>